<dbReference type="EMBL" id="JAMYWD010000007">
    <property type="protein sequence ID" value="KAJ4964575.1"/>
    <property type="molecule type" value="Genomic_DNA"/>
</dbReference>
<dbReference type="Proteomes" id="UP001141806">
    <property type="component" value="Unassembled WGS sequence"/>
</dbReference>
<keyword evidence="3" id="KW-0732">Signal</keyword>
<evidence type="ECO:0000256" key="2">
    <source>
        <dbReference type="RuleBase" id="RU000411"/>
    </source>
</evidence>
<gene>
    <name evidence="5" type="ORF">NE237_016424</name>
</gene>
<name>A0A9Q0HF00_9MAGN</name>
<dbReference type="InterPro" id="IPR036186">
    <property type="entry name" value="Serpin_sf"/>
</dbReference>
<dbReference type="Pfam" id="PF00079">
    <property type="entry name" value="Serpin"/>
    <property type="match status" value="3"/>
</dbReference>
<dbReference type="InterPro" id="IPR023795">
    <property type="entry name" value="Serpin_CS"/>
</dbReference>
<reference evidence="5" key="1">
    <citation type="journal article" date="2023" name="Plant J.">
        <title>The genome of the king protea, Protea cynaroides.</title>
        <authorList>
            <person name="Chang J."/>
            <person name="Duong T.A."/>
            <person name="Schoeman C."/>
            <person name="Ma X."/>
            <person name="Roodt D."/>
            <person name="Barker N."/>
            <person name="Li Z."/>
            <person name="Van de Peer Y."/>
            <person name="Mizrachi E."/>
        </authorList>
    </citation>
    <scope>NUCLEOTIDE SEQUENCE</scope>
    <source>
        <tissue evidence="5">Young leaves</tissue>
    </source>
</reference>
<dbReference type="Gene3D" id="2.10.310.10">
    <property type="entry name" value="Serpins superfamily"/>
    <property type="match status" value="1"/>
</dbReference>
<keyword evidence="6" id="KW-1185">Reference proteome</keyword>
<dbReference type="InterPro" id="IPR000215">
    <property type="entry name" value="Serpin_fam"/>
</dbReference>
<evidence type="ECO:0000256" key="3">
    <source>
        <dbReference type="SAM" id="SignalP"/>
    </source>
</evidence>
<dbReference type="InterPro" id="IPR042178">
    <property type="entry name" value="Serpin_sf_1"/>
</dbReference>
<dbReference type="PROSITE" id="PS00284">
    <property type="entry name" value="SERPIN"/>
    <property type="match status" value="1"/>
</dbReference>
<dbReference type="SMART" id="SM00093">
    <property type="entry name" value="SERPIN"/>
    <property type="match status" value="1"/>
</dbReference>
<evidence type="ECO:0000256" key="1">
    <source>
        <dbReference type="ARBA" id="ARBA00009500"/>
    </source>
</evidence>
<dbReference type="OrthoDB" id="1063785at2759"/>
<protein>
    <recommendedName>
        <fullName evidence="4">Serpin domain-containing protein</fullName>
    </recommendedName>
</protein>
<comment type="caution">
    <text evidence="5">The sequence shown here is derived from an EMBL/GenBank/DDBJ whole genome shotgun (WGS) entry which is preliminary data.</text>
</comment>
<dbReference type="InterPro" id="IPR042185">
    <property type="entry name" value="Serpin_sf_2"/>
</dbReference>
<proteinExistence type="inferred from homology"/>
<dbReference type="PANTHER" id="PTHR11461">
    <property type="entry name" value="SERINE PROTEASE INHIBITOR, SERPIN"/>
    <property type="match status" value="1"/>
</dbReference>
<dbReference type="InterPro" id="IPR023796">
    <property type="entry name" value="Serpin_dom"/>
</dbReference>
<sequence>MKGSKRNLRQTVKSLMLVALMVMIHLGSHGFAICEGMNSSVKLMEDEEELGRWRIHFDTPSYVVLEFCNYVKAQMGTEVVIAEEELADPELGERLGEDCDALPEGAVELSAVAIVGSDIMLKHKYCWKNKRFFGFKIHALSVADVHNVFGGEKAVEVVNEVNSWVEKETSGLIKEVLPLKSVHSSTKLVFANALYFKGTWNQKFDASKTKDYDFHLLEGGSVHVPFMTSKEDQFVCAYDGFKVLKLPYRQGEDKRRFSMYFFLLDAKDRLPALVEKCFFGGEKAVEVVNEVNSWVEKETSGLIKEVLPPGSVDSSTKLVFANALYFNGNWNEKFDASKTKDYDFYLLDGESLYYIHISPTPYSQGEDKRRFSMYFFLPDTEDRLPALVEKVASKPRFSRSRTFVCNIFHKSYMEVNEEGTEAAAVTAAMMYLCAFDDDDDDDEIDFVADHPFMYLIKEDTTGVVLFIGKILNPLQAA</sequence>
<dbReference type="SUPFAM" id="SSF56574">
    <property type="entry name" value="Serpins"/>
    <property type="match status" value="2"/>
</dbReference>
<feature type="domain" description="Serpin" evidence="4">
    <location>
        <begin position="6"/>
        <end position="473"/>
    </location>
</feature>
<dbReference type="PANTHER" id="PTHR11461:SF211">
    <property type="entry name" value="GH10112P-RELATED"/>
    <property type="match status" value="1"/>
</dbReference>
<evidence type="ECO:0000313" key="5">
    <source>
        <dbReference type="EMBL" id="KAJ4964575.1"/>
    </source>
</evidence>
<dbReference type="Gene3D" id="3.30.497.10">
    <property type="entry name" value="Antithrombin, subunit I, domain 2"/>
    <property type="match status" value="2"/>
</dbReference>
<organism evidence="5 6">
    <name type="scientific">Protea cynaroides</name>
    <dbReference type="NCBI Taxonomy" id="273540"/>
    <lineage>
        <taxon>Eukaryota</taxon>
        <taxon>Viridiplantae</taxon>
        <taxon>Streptophyta</taxon>
        <taxon>Embryophyta</taxon>
        <taxon>Tracheophyta</taxon>
        <taxon>Spermatophyta</taxon>
        <taxon>Magnoliopsida</taxon>
        <taxon>Proteales</taxon>
        <taxon>Proteaceae</taxon>
        <taxon>Protea</taxon>
    </lineage>
</organism>
<evidence type="ECO:0000259" key="4">
    <source>
        <dbReference type="SMART" id="SM00093"/>
    </source>
</evidence>
<evidence type="ECO:0000313" key="6">
    <source>
        <dbReference type="Proteomes" id="UP001141806"/>
    </source>
</evidence>
<dbReference type="GO" id="GO:0004867">
    <property type="term" value="F:serine-type endopeptidase inhibitor activity"/>
    <property type="evidence" value="ECO:0007669"/>
    <property type="project" value="InterPro"/>
</dbReference>
<dbReference type="AlphaFoldDB" id="A0A9Q0HF00"/>
<feature type="chain" id="PRO_5040110791" description="Serpin domain-containing protein" evidence="3">
    <location>
        <begin position="31"/>
        <end position="477"/>
    </location>
</feature>
<comment type="similarity">
    <text evidence="1 2">Belongs to the serpin family.</text>
</comment>
<accession>A0A9Q0HF00</accession>
<dbReference type="Gene3D" id="6.20.40.10">
    <property type="match status" value="1"/>
</dbReference>
<dbReference type="GO" id="GO:0005615">
    <property type="term" value="C:extracellular space"/>
    <property type="evidence" value="ECO:0007669"/>
    <property type="project" value="InterPro"/>
</dbReference>
<dbReference type="Gene3D" id="2.30.39.10">
    <property type="entry name" value="Alpha-1-antitrypsin, domain 1"/>
    <property type="match status" value="2"/>
</dbReference>
<feature type="signal peptide" evidence="3">
    <location>
        <begin position="1"/>
        <end position="30"/>
    </location>
</feature>